<organism evidence="3 4">
    <name type="scientific">Actinia tenebrosa</name>
    <name type="common">Australian red waratah sea anemone</name>
    <dbReference type="NCBI Taxonomy" id="6105"/>
    <lineage>
        <taxon>Eukaryota</taxon>
        <taxon>Metazoa</taxon>
        <taxon>Cnidaria</taxon>
        <taxon>Anthozoa</taxon>
        <taxon>Hexacorallia</taxon>
        <taxon>Actiniaria</taxon>
        <taxon>Actiniidae</taxon>
        <taxon>Actinia</taxon>
    </lineage>
</organism>
<name>A0A6P8HLC9_ACTTE</name>
<evidence type="ECO:0000256" key="2">
    <source>
        <dbReference type="SAM" id="SignalP"/>
    </source>
</evidence>
<dbReference type="GeneID" id="116292544"/>
<protein>
    <submittedName>
        <fullName evidence="4">Uncharacterized protein LOC116292544</fullName>
    </submittedName>
</protein>
<dbReference type="Proteomes" id="UP000515163">
    <property type="component" value="Unplaced"/>
</dbReference>
<sequence>MKICWILVVVFATCYFEECNAADPSVYVEIKFSFPWTEMCNLGDYLKENIAKQIVMEDNTGATLPANKVVLHNFNKHCPKGDYEKADVYIFASKVANSLNVSNIDEDMTKKIYKVVNYLYEQSLERYLGSLLVGKIEDVDIAGEKAPEKSSAYTEVERLYIGLGVGLIIIIVIFAISIIVVYRKNGQNRDKNKKDRYSASHVMGSDNVAAKTYSEPLATRNEAFYDGEEHNGGSSLQTRF</sequence>
<keyword evidence="1" id="KW-0472">Membrane</keyword>
<keyword evidence="2" id="KW-0732">Signal</keyword>
<dbReference type="OrthoDB" id="5960805at2759"/>
<evidence type="ECO:0000313" key="4">
    <source>
        <dbReference type="RefSeq" id="XP_031555743.1"/>
    </source>
</evidence>
<evidence type="ECO:0000313" key="3">
    <source>
        <dbReference type="Proteomes" id="UP000515163"/>
    </source>
</evidence>
<gene>
    <name evidence="4" type="primary">LOC116292544</name>
</gene>
<keyword evidence="1" id="KW-0812">Transmembrane</keyword>
<reference evidence="4" key="1">
    <citation type="submission" date="2025-08" db="UniProtKB">
        <authorList>
            <consortium name="RefSeq"/>
        </authorList>
    </citation>
    <scope>IDENTIFICATION</scope>
</reference>
<dbReference type="InParanoid" id="A0A6P8HLC9"/>
<keyword evidence="1" id="KW-1133">Transmembrane helix</keyword>
<keyword evidence="3" id="KW-1185">Reference proteome</keyword>
<dbReference type="RefSeq" id="XP_031555743.1">
    <property type="nucleotide sequence ID" value="XM_031699883.1"/>
</dbReference>
<accession>A0A6P8HLC9</accession>
<dbReference type="KEGG" id="aten:116292544"/>
<feature type="transmembrane region" description="Helical" evidence="1">
    <location>
        <begin position="159"/>
        <end position="182"/>
    </location>
</feature>
<proteinExistence type="predicted"/>
<evidence type="ECO:0000256" key="1">
    <source>
        <dbReference type="SAM" id="Phobius"/>
    </source>
</evidence>
<feature type="chain" id="PRO_5027842947" evidence="2">
    <location>
        <begin position="22"/>
        <end position="240"/>
    </location>
</feature>
<feature type="signal peptide" evidence="2">
    <location>
        <begin position="1"/>
        <end position="21"/>
    </location>
</feature>
<dbReference type="AlphaFoldDB" id="A0A6P8HLC9"/>